<feature type="domain" description="HNH nuclease" evidence="3">
    <location>
        <begin position="413"/>
        <end position="466"/>
    </location>
</feature>
<comment type="similarity">
    <text evidence="1">Belongs to the Rv1128c/1148c/1588c/1702c/1945/3466 family.</text>
</comment>
<sequence>MSRNALLDRATVLGCLEAIEAACTDLEQCGFDGFTAEELVTVLQRRETVAWRAPVIDHRILARLVADGNPGELGATTLAGVFAERLRISLGAARQRVKEAADLGPRVSVTGAPLEPVLPNLAAAQAAGRIGPEHVEIARKAYAKIPAAVDAAARERAERDLAQMGGQFGPQAFQKLADHLVAVLDPDGDFADRDRQARRGLRMSRQRADGMSTISATITPELRATLEPLFAKLAAPGMCNAADEHPCISGTPTEAQILNDDRTVAQRHHDALQALGRAVLASGDLGQLNGLPVTVIVTTTLAELHAAAGLPEPAAPEPEPEPADPGKVDPDSEPEAAAEPQAEAPPETPSEPQPAPTPDPKPLTGKAITAGGTLLPMADLIRMASHAYHYLSIFDGQGRPLWLGRTKRLASADQRIVLHARDRGCTRPGCTVSGYHTQVHHLAEWTRHSGATEINNLALACPADNRMATDQNWNTEINTHGRVEWIPPPELQHGQPTTNPYHFIEDLIDYYRTPAGTDPDPPDKPDDSADLRPGDRPPDDGLYPWFEPPLPGEPGYDEAAAEFAADTSWYLVDEGAEAQF</sequence>
<dbReference type="GO" id="GO:0016787">
    <property type="term" value="F:hydrolase activity"/>
    <property type="evidence" value="ECO:0007669"/>
    <property type="project" value="UniProtKB-KW"/>
</dbReference>
<feature type="region of interest" description="Disordered" evidence="2">
    <location>
        <begin position="512"/>
        <end position="557"/>
    </location>
</feature>
<dbReference type="EC" id="3.1.-.-" evidence="4"/>
<keyword evidence="5" id="KW-1185">Reference proteome</keyword>
<evidence type="ECO:0000313" key="5">
    <source>
        <dbReference type="Proteomes" id="UP001190465"/>
    </source>
</evidence>
<evidence type="ECO:0000256" key="1">
    <source>
        <dbReference type="ARBA" id="ARBA00023450"/>
    </source>
</evidence>
<feature type="compositionally biased region" description="Basic and acidic residues" evidence="2">
    <location>
        <begin position="521"/>
        <end position="539"/>
    </location>
</feature>
<protein>
    <submittedName>
        <fullName evidence="4">HNH endonuclease signature motif containing protein</fullName>
        <ecNumber evidence="4">3.1.-.-</ecNumber>
    </submittedName>
</protein>
<gene>
    <name evidence="4" type="ORF">MU0053_000036</name>
</gene>
<dbReference type="InterPro" id="IPR003615">
    <property type="entry name" value="HNH_nuc"/>
</dbReference>
<keyword evidence="4" id="KW-0255">Endonuclease</keyword>
<accession>A0ABM9L831</accession>
<dbReference type="CDD" id="cd00085">
    <property type="entry name" value="HNHc"/>
    <property type="match status" value="1"/>
</dbReference>
<keyword evidence="4" id="KW-0378">Hydrolase</keyword>
<reference evidence="4 5" key="1">
    <citation type="submission" date="2023-08" db="EMBL/GenBank/DDBJ databases">
        <authorList>
            <person name="Folkvardsen B D."/>
            <person name="Norman A."/>
        </authorList>
    </citation>
    <scope>NUCLEOTIDE SEQUENCE [LARGE SCALE GENOMIC DNA]</scope>
    <source>
        <strain evidence="4 5">Mu0053</strain>
    </source>
</reference>
<dbReference type="GO" id="GO:0004519">
    <property type="term" value="F:endonuclease activity"/>
    <property type="evidence" value="ECO:0007669"/>
    <property type="project" value="UniProtKB-KW"/>
</dbReference>
<dbReference type="Proteomes" id="UP001190465">
    <property type="component" value="Chromosome"/>
</dbReference>
<evidence type="ECO:0000259" key="3">
    <source>
        <dbReference type="SMART" id="SM00507"/>
    </source>
</evidence>
<keyword evidence="4" id="KW-0540">Nuclease</keyword>
<name>A0ABM9L831_9MYCO</name>
<organism evidence="4 5">
    <name type="scientific">[Mycobacterium] burgundiense</name>
    <dbReference type="NCBI Taxonomy" id="3064286"/>
    <lineage>
        <taxon>Bacteria</taxon>
        <taxon>Bacillati</taxon>
        <taxon>Actinomycetota</taxon>
        <taxon>Actinomycetes</taxon>
        <taxon>Mycobacteriales</taxon>
        <taxon>Mycobacteriaceae</taxon>
        <taxon>Mycolicibacterium</taxon>
    </lineage>
</organism>
<feature type="compositionally biased region" description="Pro residues" evidence="2">
    <location>
        <begin position="346"/>
        <end position="361"/>
    </location>
</feature>
<dbReference type="InterPro" id="IPR003870">
    <property type="entry name" value="DUF222"/>
</dbReference>
<dbReference type="RefSeq" id="WP_308480425.1">
    <property type="nucleotide sequence ID" value="NZ_OY726397.1"/>
</dbReference>
<proteinExistence type="inferred from homology"/>
<dbReference type="SMART" id="SM00507">
    <property type="entry name" value="HNHc"/>
    <property type="match status" value="1"/>
</dbReference>
<dbReference type="Pfam" id="PF01844">
    <property type="entry name" value="HNH"/>
    <property type="match status" value="1"/>
</dbReference>
<dbReference type="InterPro" id="IPR002711">
    <property type="entry name" value="HNH"/>
</dbReference>
<evidence type="ECO:0000256" key="2">
    <source>
        <dbReference type="SAM" id="MobiDB-lite"/>
    </source>
</evidence>
<feature type="region of interest" description="Disordered" evidence="2">
    <location>
        <begin position="311"/>
        <end position="368"/>
    </location>
</feature>
<evidence type="ECO:0000313" key="4">
    <source>
        <dbReference type="EMBL" id="CAJ1494419.1"/>
    </source>
</evidence>
<dbReference type="EMBL" id="OY726397">
    <property type="protein sequence ID" value="CAJ1494419.1"/>
    <property type="molecule type" value="Genomic_DNA"/>
</dbReference>
<dbReference type="Pfam" id="PF02720">
    <property type="entry name" value="DUF222"/>
    <property type="match status" value="2"/>
</dbReference>